<feature type="compositionally biased region" description="Basic residues" evidence="7">
    <location>
        <begin position="618"/>
        <end position="627"/>
    </location>
</feature>
<dbReference type="EMBL" id="CAMPGE010001861">
    <property type="protein sequence ID" value="CAI2360663.1"/>
    <property type="molecule type" value="Genomic_DNA"/>
</dbReference>
<dbReference type="PROSITE" id="PS51710">
    <property type="entry name" value="G_OBG"/>
    <property type="match status" value="1"/>
</dbReference>
<comment type="similarity">
    <text evidence="6">Belongs to the TRAFAC class OBG-HflX-like GTPase superfamily. OBG GTPase family. NOG subfamily.</text>
</comment>
<keyword evidence="4" id="KW-0342">GTP-binding</keyword>
<keyword evidence="5 6" id="KW-0539">Nucleus</keyword>
<dbReference type="CDD" id="cd01897">
    <property type="entry name" value="NOG"/>
    <property type="match status" value="1"/>
</dbReference>
<dbReference type="InterPro" id="IPR041623">
    <property type="entry name" value="NOG1_N"/>
</dbReference>
<keyword evidence="3" id="KW-0547">Nucleotide-binding</keyword>
<dbReference type="Pfam" id="PF17835">
    <property type="entry name" value="NOG1_N"/>
    <property type="match status" value="1"/>
</dbReference>
<dbReference type="InterPro" id="IPR010674">
    <property type="entry name" value="NOG1_Rossman_fold_dom"/>
</dbReference>
<evidence type="ECO:0000256" key="6">
    <source>
        <dbReference type="PIRNR" id="PIRNR038919"/>
    </source>
</evidence>
<name>A0AAD1U296_EUPCR</name>
<evidence type="ECO:0000256" key="4">
    <source>
        <dbReference type="ARBA" id="ARBA00023134"/>
    </source>
</evidence>
<evidence type="ECO:0000256" key="7">
    <source>
        <dbReference type="SAM" id="MobiDB-lite"/>
    </source>
</evidence>
<dbReference type="Pfam" id="PF08155">
    <property type="entry name" value="NOGCT"/>
    <property type="match status" value="1"/>
</dbReference>
<comment type="subcellular location">
    <subcellularLocation>
        <location evidence="1 6">Nucleus</location>
        <location evidence="1 6">Nucleolus</location>
    </subcellularLocation>
</comment>
<protein>
    <recommendedName>
        <fullName evidence="6">Nucleolar GTP-binding protein 1</fullName>
    </recommendedName>
</protein>
<sequence length="660" mass="76223">MSGTISRYNFKAIAPIPDSSKLIDVVLSKTNRKTPTEIRANFKITRIRRFYMRKVKYTQTTCNEKLQSIVDSFPNLDDIHPFYADLMNVLYDRDHYKLALGHVNKAKAIVDRISNDYVKLMKYADSLYRCKMLKRAALGRMATLLKKLKPSLGYLEEVRKHLARLPSINTNTRTLLITGYPNVGKSSFLNNLTKADVDVQSYPFTTQSLFVGHTEYKYTDWQIIDTPGLLDRPISERNTIEMQAITALAHLNACILYFIDISEHCGYTISDQIKLFKNIRKLFYTVDPDTQETVVSKPIVLVLSKIDVTGWEEVSQENKDLITETAEESKAFVVKMSNTEKIGLDEVKQTACDILLDHRLTQKAKNPKKAESILNRVYVATPKRKDKVERPAHVPKTVLDQVPRPNDKKTVLEMQVENGGAGVWSFPYQEHFLLEDDDWKYDNAPTFMGGHNVADFYDPDIEEKLNELEKEEEYLTKLEAAEVPDMPSEMEQMMVEEYEKVKKKIGYIKHTKITQPADVTGLKLREKVGDKADEILERNKQNRKSLFEIMGVSKKRRKTGEEMEVDQGDDMAMQVDKNDMSLRMKMRDRKIKFAISRMEGADPKKLSTKVQNKSMERVRHKIEKKLKKVENVTFADRMQTTKMPKHLYSGKRGNGKTDRR</sequence>
<dbReference type="GO" id="GO:0005525">
    <property type="term" value="F:GTP binding"/>
    <property type="evidence" value="ECO:0007669"/>
    <property type="project" value="UniProtKB-KW"/>
</dbReference>
<dbReference type="InterPro" id="IPR027417">
    <property type="entry name" value="P-loop_NTPase"/>
</dbReference>
<accession>A0AAD1U296</accession>
<feature type="domain" description="OBG-type G" evidence="8">
    <location>
        <begin position="173"/>
        <end position="356"/>
    </location>
</feature>
<gene>
    <name evidence="9" type="ORF">ECRASSUSDP1_LOCUS1967</name>
</gene>
<dbReference type="Pfam" id="PF06858">
    <property type="entry name" value="NOG1"/>
    <property type="match status" value="1"/>
</dbReference>
<dbReference type="InterPro" id="IPR031167">
    <property type="entry name" value="G_OBG"/>
</dbReference>
<dbReference type="Gene3D" id="3.40.50.300">
    <property type="entry name" value="P-loop containing nucleotide triphosphate hydrolases"/>
    <property type="match status" value="1"/>
</dbReference>
<dbReference type="PIRSF" id="PIRSF038919">
    <property type="entry name" value="NOG1"/>
    <property type="match status" value="1"/>
</dbReference>
<proteinExistence type="inferred from homology"/>
<dbReference type="PANTHER" id="PTHR45759">
    <property type="entry name" value="NUCLEOLAR GTP-BINDING PROTEIN 1"/>
    <property type="match status" value="1"/>
</dbReference>
<evidence type="ECO:0000256" key="5">
    <source>
        <dbReference type="ARBA" id="ARBA00023242"/>
    </source>
</evidence>
<evidence type="ECO:0000313" key="9">
    <source>
        <dbReference type="EMBL" id="CAI2360663.1"/>
    </source>
</evidence>
<dbReference type="GO" id="GO:0005730">
    <property type="term" value="C:nucleolus"/>
    <property type="evidence" value="ECO:0007669"/>
    <property type="project" value="UniProtKB-SubCell"/>
</dbReference>
<dbReference type="InterPro" id="IPR006073">
    <property type="entry name" value="GTP-bd"/>
</dbReference>
<evidence type="ECO:0000259" key="8">
    <source>
        <dbReference type="PROSITE" id="PS51710"/>
    </source>
</evidence>
<dbReference type="InterPro" id="IPR012973">
    <property type="entry name" value="NOG_C"/>
</dbReference>
<reference evidence="9" key="1">
    <citation type="submission" date="2023-07" db="EMBL/GenBank/DDBJ databases">
        <authorList>
            <consortium name="AG Swart"/>
            <person name="Singh M."/>
            <person name="Singh A."/>
            <person name="Seah K."/>
            <person name="Emmerich C."/>
        </authorList>
    </citation>
    <scope>NUCLEOTIDE SEQUENCE</scope>
    <source>
        <strain evidence="9">DP1</strain>
    </source>
</reference>
<comment type="function">
    <text evidence="6">Involved in the biogenesis of the 60S ribosomal subunit.</text>
</comment>
<dbReference type="Gene3D" id="1.20.120.1190">
    <property type="match status" value="1"/>
</dbReference>
<evidence type="ECO:0000256" key="2">
    <source>
        <dbReference type="ARBA" id="ARBA00022517"/>
    </source>
</evidence>
<comment type="caution">
    <text evidence="9">The sequence shown here is derived from an EMBL/GenBank/DDBJ whole genome shotgun (WGS) entry which is preliminary data.</text>
</comment>
<evidence type="ECO:0000313" key="10">
    <source>
        <dbReference type="Proteomes" id="UP001295684"/>
    </source>
</evidence>
<dbReference type="InterPro" id="IPR024926">
    <property type="entry name" value="NOG1"/>
</dbReference>
<evidence type="ECO:0000256" key="3">
    <source>
        <dbReference type="ARBA" id="ARBA00022741"/>
    </source>
</evidence>
<organism evidence="9 10">
    <name type="scientific">Euplotes crassus</name>
    <dbReference type="NCBI Taxonomy" id="5936"/>
    <lineage>
        <taxon>Eukaryota</taxon>
        <taxon>Sar</taxon>
        <taxon>Alveolata</taxon>
        <taxon>Ciliophora</taxon>
        <taxon>Intramacronucleata</taxon>
        <taxon>Spirotrichea</taxon>
        <taxon>Hypotrichia</taxon>
        <taxon>Euplotida</taxon>
        <taxon>Euplotidae</taxon>
        <taxon>Moneuplotes</taxon>
    </lineage>
</organism>
<dbReference type="AlphaFoldDB" id="A0AAD1U296"/>
<dbReference type="PRINTS" id="PR00326">
    <property type="entry name" value="GTP1OBG"/>
</dbReference>
<feature type="region of interest" description="Disordered" evidence="7">
    <location>
        <begin position="604"/>
        <end position="660"/>
    </location>
</feature>
<dbReference type="Proteomes" id="UP001295684">
    <property type="component" value="Unassembled WGS sequence"/>
</dbReference>
<evidence type="ECO:0000256" key="1">
    <source>
        <dbReference type="ARBA" id="ARBA00004604"/>
    </source>
</evidence>
<dbReference type="GO" id="GO:0042254">
    <property type="term" value="P:ribosome biogenesis"/>
    <property type="evidence" value="ECO:0007669"/>
    <property type="project" value="UniProtKB-KW"/>
</dbReference>
<keyword evidence="10" id="KW-1185">Reference proteome</keyword>
<dbReference type="SUPFAM" id="SSF52540">
    <property type="entry name" value="P-loop containing nucleoside triphosphate hydrolases"/>
    <property type="match status" value="1"/>
</dbReference>
<keyword evidence="2 6" id="KW-0690">Ribosome biogenesis</keyword>